<evidence type="ECO:0000313" key="4">
    <source>
        <dbReference type="Proteomes" id="UP000813463"/>
    </source>
</evidence>
<dbReference type="PANTHER" id="PTHR31174">
    <property type="entry name" value="SEED MATURATION FAMILY PROTEIN"/>
    <property type="match status" value="1"/>
</dbReference>
<dbReference type="RefSeq" id="XP_021843078.1">
    <property type="nucleotide sequence ID" value="XM_021987386.2"/>
</dbReference>
<dbReference type="AlphaFoldDB" id="A0A9R0I5X1"/>
<keyword evidence="4" id="KW-1185">Reference proteome</keyword>
<sequence length="255" mass="26220">MAYEQHMRGDGGAIKFGDVFEMSGEMAEQPISPRDAAAMRSAETLAFGKTIKGGPASIMIQAAAKNVQAGLVGPDDAFSSNQTLVEGNPWHESQPSHDQMESAISVEGMGSGATGVTMGEALEAAAAAVGDKPVDQSDVAAIQAAEMIATGINGGLGSGLGAEAQVASTINEQLMYDEDKTKLSDVIEGATNMFTDDKPVTKQDAELVKAAELRGHFDGASGASTLRHRAVKQSTTPGGVAEAVEAAARINEPDK</sequence>
<dbReference type="KEGG" id="soe:110783088"/>
<dbReference type="OrthoDB" id="2014755at2759"/>
<feature type="domain" description="SMP" evidence="3">
    <location>
        <begin position="14"/>
        <end position="68"/>
    </location>
</feature>
<name>A0A9R0I5X1_SPIOL</name>
<dbReference type="InterPro" id="IPR042971">
    <property type="entry name" value="LEA_SMP"/>
</dbReference>
<evidence type="ECO:0000256" key="2">
    <source>
        <dbReference type="ARBA" id="ARBA00022737"/>
    </source>
</evidence>
<dbReference type="PANTHER" id="PTHR31174:SF34">
    <property type="entry name" value="LATE EMBRYOGENESIS ABUNDANT PROTEIN 47"/>
    <property type="match status" value="1"/>
</dbReference>
<keyword evidence="2" id="KW-0677">Repeat</keyword>
<reference evidence="4" key="1">
    <citation type="journal article" date="2021" name="Nat. Commun.">
        <title>Genomic analyses provide insights into spinach domestication and the genetic basis of agronomic traits.</title>
        <authorList>
            <person name="Cai X."/>
            <person name="Sun X."/>
            <person name="Xu C."/>
            <person name="Sun H."/>
            <person name="Wang X."/>
            <person name="Ge C."/>
            <person name="Zhang Z."/>
            <person name="Wang Q."/>
            <person name="Fei Z."/>
            <person name="Jiao C."/>
            <person name="Wang Q."/>
        </authorList>
    </citation>
    <scope>NUCLEOTIDE SEQUENCE [LARGE SCALE GENOMIC DNA]</scope>
    <source>
        <strain evidence="4">cv. Varoflay</strain>
    </source>
</reference>
<gene>
    <name evidence="5" type="primary">LOC110783088</name>
</gene>
<organism evidence="4 5">
    <name type="scientific">Spinacia oleracea</name>
    <name type="common">Spinach</name>
    <dbReference type="NCBI Taxonomy" id="3562"/>
    <lineage>
        <taxon>Eukaryota</taxon>
        <taxon>Viridiplantae</taxon>
        <taxon>Streptophyta</taxon>
        <taxon>Embryophyta</taxon>
        <taxon>Tracheophyta</taxon>
        <taxon>Spermatophyta</taxon>
        <taxon>Magnoliopsida</taxon>
        <taxon>eudicotyledons</taxon>
        <taxon>Gunneridae</taxon>
        <taxon>Pentapetalae</taxon>
        <taxon>Caryophyllales</taxon>
        <taxon>Chenopodiaceae</taxon>
        <taxon>Chenopodioideae</taxon>
        <taxon>Anserineae</taxon>
        <taxon>Spinacia</taxon>
    </lineage>
</organism>
<accession>A0A9R0I5X1</accession>
<dbReference type="Proteomes" id="UP000813463">
    <property type="component" value="Chromosome 5"/>
</dbReference>
<dbReference type="InterPro" id="IPR007011">
    <property type="entry name" value="LEA_SMP_dom"/>
</dbReference>
<protein>
    <submittedName>
        <fullName evidence="5">Late embryogenesis abundant protein D-34</fullName>
    </submittedName>
</protein>
<dbReference type="Pfam" id="PF04927">
    <property type="entry name" value="SMP"/>
    <property type="match status" value="3"/>
</dbReference>
<feature type="domain" description="SMP" evidence="3">
    <location>
        <begin position="116"/>
        <end position="173"/>
    </location>
</feature>
<evidence type="ECO:0000313" key="5">
    <source>
        <dbReference type="RefSeq" id="XP_021843078.1"/>
    </source>
</evidence>
<dbReference type="GeneID" id="110783088"/>
<proteinExistence type="inferred from homology"/>
<comment type="similarity">
    <text evidence="1">Belongs to the LEA type SMP family.</text>
</comment>
<evidence type="ECO:0000259" key="3">
    <source>
        <dbReference type="Pfam" id="PF04927"/>
    </source>
</evidence>
<feature type="domain" description="SMP" evidence="3">
    <location>
        <begin position="181"/>
        <end position="252"/>
    </location>
</feature>
<evidence type="ECO:0000256" key="1">
    <source>
        <dbReference type="ARBA" id="ARBA00010733"/>
    </source>
</evidence>
<reference evidence="5" key="2">
    <citation type="submission" date="2025-08" db="UniProtKB">
        <authorList>
            <consortium name="RefSeq"/>
        </authorList>
    </citation>
    <scope>IDENTIFICATION</scope>
    <source>
        <tissue evidence="5">Leaf</tissue>
    </source>
</reference>